<reference evidence="1 2" key="1">
    <citation type="submission" date="2018-08" db="EMBL/GenBank/DDBJ databases">
        <authorList>
            <person name="Laetsch R D."/>
            <person name="Stevens L."/>
            <person name="Kumar S."/>
            <person name="Blaxter L. M."/>
        </authorList>
    </citation>
    <scope>NUCLEOTIDE SEQUENCE [LARGE SCALE GENOMIC DNA]</scope>
</reference>
<name>A0A498S5N8_ACAVI</name>
<gene>
    <name evidence="1" type="ORF">NAV_LOCUS841</name>
</gene>
<dbReference type="EMBL" id="UPTC01000060">
    <property type="protein sequence ID" value="VBB26011.1"/>
    <property type="molecule type" value="Genomic_DNA"/>
</dbReference>
<organism evidence="1 2">
    <name type="scientific">Acanthocheilonema viteae</name>
    <name type="common">Filarial nematode worm</name>
    <name type="synonym">Dipetalonema viteae</name>
    <dbReference type="NCBI Taxonomy" id="6277"/>
    <lineage>
        <taxon>Eukaryota</taxon>
        <taxon>Metazoa</taxon>
        <taxon>Ecdysozoa</taxon>
        <taxon>Nematoda</taxon>
        <taxon>Chromadorea</taxon>
        <taxon>Rhabditida</taxon>
        <taxon>Spirurina</taxon>
        <taxon>Spiruromorpha</taxon>
        <taxon>Filarioidea</taxon>
        <taxon>Onchocercidae</taxon>
        <taxon>Acanthocheilonema</taxon>
    </lineage>
</organism>
<evidence type="ECO:0000313" key="1">
    <source>
        <dbReference type="EMBL" id="VBB26011.1"/>
    </source>
</evidence>
<protein>
    <submittedName>
        <fullName evidence="1">Uncharacterized protein</fullName>
    </submittedName>
</protein>
<keyword evidence="2" id="KW-1185">Reference proteome</keyword>
<dbReference type="AlphaFoldDB" id="A0A498S5N8"/>
<sequence length="130" mass="14908">MPSEICAGGIGEESIIEHLLGGIGCWYVLLWRGKGRCCFLGAVAEERGRERGRERERERERGKSVCWRRGKVLVEGGGRCRNEGKVEGEEEEGRWSEMKAKCFTELNECERSHGAEVIFRFITLFLKELR</sequence>
<accession>A0A498S5N8</accession>
<evidence type="ECO:0000313" key="2">
    <source>
        <dbReference type="Proteomes" id="UP000276991"/>
    </source>
</evidence>
<dbReference type="Proteomes" id="UP000276991">
    <property type="component" value="Unassembled WGS sequence"/>
</dbReference>
<proteinExistence type="predicted"/>